<reference evidence="3" key="1">
    <citation type="submission" date="2022-11" db="UniProtKB">
        <authorList>
            <consortium name="WormBaseParasite"/>
        </authorList>
    </citation>
    <scope>IDENTIFICATION</scope>
</reference>
<evidence type="ECO:0000313" key="2">
    <source>
        <dbReference type="Proteomes" id="UP000887566"/>
    </source>
</evidence>
<evidence type="ECO:0000256" key="1">
    <source>
        <dbReference type="SAM" id="SignalP"/>
    </source>
</evidence>
<protein>
    <submittedName>
        <fullName evidence="3">Uncharacterized protein</fullName>
    </submittedName>
</protein>
<sequence length="452" mass="48347">MFSSTVIVSLAFLHLGSCCANGGGGNPAIGSGLHYHFGGTINTRELKRDSPSEKVARPSDLDCANFVNCRWKNVADDELDWSRSVGVPNSIAWERSMNTRAIPAGESTVLVSPFRPASDNGRLVSDPIGCMFSPINVTLTMWKNIDRTGRTLSAKLSVCSRLVGESGALKADQCTTVNGENGRPTSVSVRPPVEGGPAELVIVGDNFVTLPFGGAIFVREVKVNGRIGPDCSSDPGLETNRPLGDANADEQQLVSAFDARKLADSNVVDACEQLSFSPDIADKWDTPLKWRSRDGVFAGWRFAKDGGNVDDPSTLNDIRKGPSGVDQFAIASFGATPTTDGVFFHLVSRAPVNVPSDGTDYYYCFDQVMTSPAVALQLCEDAELTKCFYHSAQRASSSGAWTRNCAKLPIGTFKVYVIAQYDKSLSSPMEKSEVGFVPDVVTTDAEGISAAC</sequence>
<keyword evidence="2" id="KW-1185">Reference proteome</keyword>
<feature type="signal peptide" evidence="1">
    <location>
        <begin position="1"/>
        <end position="20"/>
    </location>
</feature>
<accession>A0A914X156</accession>
<dbReference type="AlphaFoldDB" id="A0A914X156"/>
<feature type="chain" id="PRO_5037225976" evidence="1">
    <location>
        <begin position="21"/>
        <end position="452"/>
    </location>
</feature>
<keyword evidence="1" id="KW-0732">Signal</keyword>
<proteinExistence type="predicted"/>
<name>A0A914X156_9BILA</name>
<dbReference type="Proteomes" id="UP000887566">
    <property type="component" value="Unplaced"/>
</dbReference>
<evidence type="ECO:0000313" key="3">
    <source>
        <dbReference type="WBParaSite" id="PSAMB.scaffold6013size10378.g27751.t1"/>
    </source>
</evidence>
<organism evidence="2 3">
    <name type="scientific">Plectus sambesii</name>
    <dbReference type="NCBI Taxonomy" id="2011161"/>
    <lineage>
        <taxon>Eukaryota</taxon>
        <taxon>Metazoa</taxon>
        <taxon>Ecdysozoa</taxon>
        <taxon>Nematoda</taxon>
        <taxon>Chromadorea</taxon>
        <taxon>Plectida</taxon>
        <taxon>Plectina</taxon>
        <taxon>Plectoidea</taxon>
        <taxon>Plectidae</taxon>
        <taxon>Plectus</taxon>
    </lineage>
</organism>
<dbReference type="WBParaSite" id="PSAMB.scaffold6013size10378.g27751.t1">
    <property type="protein sequence ID" value="PSAMB.scaffold6013size10378.g27751.t1"/>
    <property type="gene ID" value="PSAMB.scaffold6013size10378.g27751"/>
</dbReference>